<organism evidence="2 3">
    <name type="scientific">Funneliformis caledonium</name>
    <dbReference type="NCBI Taxonomy" id="1117310"/>
    <lineage>
        <taxon>Eukaryota</taxon>
        <taxon>Fungi</taxon>
        <taxon>Fungi incertae sedis</taxon>
        <taxon>Mucoromycota</taxon>
        <taxon>Glomeromycotina</taxon>
        <taxon>Glomeromycetes</taxon>
        <taxon>Glomerales</taxon>
        <taxon>Glomeraceae</taxon>
        <taxon>Funneliformis</taxon>
    </lineage>
</organism>
<dbReference type="EMBL" id="CAJVPQ010002747">
    <property type="protein sequence ID" value="CAG8607214.1"/>
    <property type="molecule type" value="Genomic_DNA"/>
</dbReference>
<dbReference type="OrthoDB" id="2436305at2759"/>
<accession>A0A9N9CP65</accession>
<reference evidence="2" key="1">
    <citation type="submission" date="2021-06" db="EMBL/GenBank/DDBJ databases">
        <authorList>
            <person name="Kallberg Y."/>
            <person name="Tangrot J."/>
            <person name="Rosling A."/>
        </authorList>
    </citation>
    <scope>NUCLEOTIDE SEQUENCE</scope>
    <source>
        <strain evidence="2">UK204</strain>
    </source>
</reference>
<name>A0A9N9CP65_9GLOM</name>
<dbReference type="InterPro" id="IPR012917">
    <property type="entry name" value="DUF3294"/>
</dbReference>
<keyword evidence="1" id="KW-0175">Coiled coil</keyword>
<keyword evidence="3" id="KW-1185">Reference proteome</keyword>
<evidence type="ECO:0000313" key="2">
    <source>
        <dbReference type="EMBL" id="CAG8607214.1"/>
    </source>
</evidence>
<evidence type="ECO:0000256" key="1">
    <source>
        <dbReference type="SAM" id="Coils"/>
    </source>
</evidence>
<dbReference type="Pfam" id="PF07957">
    <property type="entry name" value="DUF3294"/>
    <property type="match status" value="1"/>
</dbReference>
<dbReference type="AlphaFoldDB" id="A0A9N9CP65"/>
<protein>
    <submittedName>
        <fullName evidence="2">15370_t:CDS:1</fullName>
    </submittedName>
</protein>
<proteinExistence type="predicted"/>
<comment type="caution">
    <text evidence="2">The sequence shown here is derived from an EMBL/GenBank/DDBJ whole genome shotgun (WGS) entry which is preliminary data.</text>
</comment>
<feature type="coiled-coil region" evidence="1">
    <location>
        <begin position="41"/>
        <end position="75"/>
    </location>
</feature>
<sequence length="156" mass="17469">AQPNYTNLSQALQTLAHEVTFVPNMPNLNVANQLTIIQRSLSNLTDNITDLTDTVKNLSNRIDDLTITIQTTAENTDARNLARIFNSRLSSPDLQLELVPDMAGNVPQNYPQSITAFREMTDHSLNSLMAFYGLQPTGTVEARRKRFAKYIGVQLF</sequence>
<feature type="non-terminal residue" evidence="2">
    <location>
        <position position="1"/>
    </location>
</feature>
<gene>
    <name evidence="2" type="ORF">FCALED_LOCUS8885</name>
</gene>
<dbReference type="Proteomes" id="UP000789570">
    <property type="component" value="Unassembled WGS sequence"/>
</dbReference>
<evidence type="ECO:0000313" key="3">
    <source>
        <dbReference type="Proteomes" id="UP000789570"/>
    </source>
</evidence>